<evidence type="ECO:0000313" key="2">
    <source>
        <dbReference type="Proteomes" id="UP001385951"/>
    </source>
</evidence>
<dbReference type="EMBL" id="JASBNA010000018">
    <property type="protein sequence ID" value="KAK7686070.1"/>
    <property type="molecule type" value="Genomic_DNA"/>
</dbReference>
<dbReference type="AlphaFoldDB" id="A0AAW0FXX6"/>
<dbReference type="Proteomes" id="UP001385951">
    <property type="component" value="Unassembled WGS sequence"/>
</dbReference>
<keyword evidence="2" id="KW-1185">Reference proteome</keyword>
<protein>
    <submittedName>
        <fullName evidence="1">Uncharacterized protein</fullName>
    </submittedName>
</protein>
<accession>A0AAW0FXX6</accession>
<name>A0AAW0FXX6_9APHY</name>
<organism evidence="1 2">
    <name type="scientific">Cerrena zonata</name>
    <dbReference type="NCBI Taxonomy" id="2478898"/>
    <lineage>
        <taxon>Eukaryota</taxon>
        <taxon>Fungi</taxon>
        <taxon>Dikarya</taxon>
        <taxon>Basidiomycota</taxon>
        <taxon>Agaricomycotina</taxon>
        <taxon>Agaricomycetes</taxon>
        <taxon>Polyporales</taxon>
        <taxon>Cerrenaceae</taxon>
        <taxon>Cerrena</taxon>
    </lineage>
</organism>
<proteinExistence type="predicted"/>
<evidence type="ECO:0000313" key="1">
    <source>
        <dbReference type="EMBL" id="KAK7686070.1"/>
    </source>
</evidence>
<reference evidence="1 2" key="1">
    <citation type="submission" date="2022-09" db="EMBL/GenBank/DDBJ databases">
        <authorList>
            <person name="Palmer J.M."/>
        </authorList>
    </citation>
    <scope>NUCLEOTIDE SEQUENCE [LARGE SCALE GENOMIC DNA]</scope>
    <source>
        <strain evidence="1 2">DSM 7382</strain>
    </source>
</reference>
<comment type="caution">
    <text evidence="1">The sequence shown here is derived from an EMBL/GenBank/DDBJ whole genome shotgun (WGS) entry which is preliminary data.</text>
</comment>
<gene>
    <name evidence="1" type="ORF">QCA50_010882</name>
</gene>
<sequence>MAVSRPFLSLHPFVAVTTYLASTKITASYQPYDGLVSSIPMSHSTVAHLASVNGFIEIINSHYPQLLSKRMHYGVLSTLSN</sequence>